<evidence type="ECO:0000313" key="1">
    <source>
        <dbReference type="EMBL" id="PKV80949.1"/>
    </source>
</evidence>
<evidence type="ECO:0000313" key="2">
    <source>
        <dbReference type="Proteomes" id="UP000233766"/>
    </source>
</evidence>
<reference evidence="1 2" key="1">
    <citation type="submission" date="2017-12" db="EMBL/GenBank/DDBJ databases">
        <title>Sequencing the genomes of 1000 Actinobacteria strains.</title>
        <authorList>
            <person name="Klenk H.-P."/>
        </authorList>
    </citation>
    <scope>NUCLEOTIDE SEQUENCE [LARGE SCALE GENOMIC DNA]</scope>
    <source>
        <strain evidence="1 2">DSM 44489</strain>
    </source>
</reference>
<keyword evidence="2" id="KW-1185">Reference proteome</keyword>
<organism evidence="1 2">
    <name type="scientific">Nocardia fluminea</name>
    <dbReference type="NCBI Taxonomy" id="134984"/>
    <lineage>
        <taxon>Bacteria</taxon>
        <taxon>Bacillati</taxon>
        <taxon>Actinomycetota</taxon>
        <taxon>Actinomycetes</taxon>
        <taxon>Mycobacteriales</taxon>
        <taxon>Nocardiaceae</taxon>
        <taxon>Nocardia</taxon>
    </lineage>
</organism>
<accession>A0A2N3VH58</accession>
<protein>
    <submittedName>
        <fullName evidence="1">Uncharacterized protein</fullName>
    </submittedName>
</protein>
<dbReference type="AlphaFoldDB" id="A0A2N3VH58"/>
<gene>
    <name evidence="1" type="ORF">ATK86_5389</name>
</gene>
<dbReference type="Proteomes" id="UP000233766">
    <property type="component" value="Unassembled WGS sequence"/>
</dbReference>
<dbReference type="EMBL" id="PJMW01000002">
    <property type="protein sequence ID" value="PKV80949.1"/>
    <property type="molecule type" value="Genomic_DNA"/>
</dbReference>
<sequence>MEICCSTAVDDYTVNLAVEPERTGSILEFTVSRAGQRVATLDGPVQLFVRHGETPIDTEPVLTRIRPNTPPPLRFRLGTRFPAGSRVHLTVTIDGLTRTADLMVPIRHRSRSVGWRRHSCLVAPGA</sequence>
<name>A0A2N3VH58_9NOCA</name>
<proteinExistence type="predicted"/>
<comment type="caution">
    <text evidence="1">The sequence shown here is derived from an EMBL/GenBank/DDBJ whole genome shotgun (WGS) entry which is preliminary data.</text>
</comment>